<evidence type="ECO:0000313" key="1">
    <source>
        <dbReference type="EMBL" id="TDP92381.1"/>
    </source>
</evidence>
<comment type="caution">
    <text evidence="1">The sequence shown here is derived from an EMBL/GenBank/DDBJ whole genome shotgun (WGS) entry which is preliminary data.</text>
</comment>
<protein>
    <submittedName>
        <fullName evidence="1">Uncharacterized protein</fullName>
    </submittedName>
</protein>
<dbReference type="AlphaFoldDB" id="A0A4R6RZ03"/>
<dbReference type="RefSeq" id="WP_133616610.1">
    <property type="nucleotide sequence ID" value="NZ_SNYA01000004.1"/>
</dbReference>
<sequence>MNEQVNRGHDDKMKFDGRKSAKTFLRKMRIKNQHPYRCTVCRYWHLGHLPHDVRFGAQASSAFTPLPHGGGHTSLHTNSAARERAHELLFDENWKEIVAARVVAQIAFVQRTKQRNPSLREAAELGEEYWQAVGESPAGWRSTPEDWRAAITNATMIALARTSWITLDSRGRDVRIGHAYERMLNAA</sequence>
<organism evidence="1 2">
    <name type="scientific">Leucobacter luti</name>
    <dbReference type="NCBI Taxonomy" id="340320"/>
    <lineage>
        <taxon>Bacteria</taxon>
        <taxon>Bacillati</taxon>
        <taxon>Actinomycetota</taxon>
        <taxon>Actinomycetes</taxon>
        <taxon>Micrococcales</taxon>
        <taxon>Microbacteriaceae</taxon>
        <taxon>Leucobacter</taxon>
    </lineage>
</organism>
<accession>A0A4R6RZ03</accession>
<name>A0A4R6RZ03_9MICO</name>
<dbReference type="EMBL" id="SNYA01000004">
    <property type="protein sequence ID" value="TDP92381.1"/>
    <property type="molecule type" value="Genomic_DNA"/>
</dbReference>
<keyword evidence="2" id="KW-1185">Reference proteome</keyword>
<dbReference type="Proteomes" id="UP000295601">
    <property type="component" value="Unassembled WGS sequence"/>
</dbReference>
<proteinExistence type="predicted"/>
<reference evidence="1 2" key="1">
    <citation type="submission" date="2019-03" db="EMBL/GenBank/DDBJ databases">
        <title>Genomic analyses of the natural microbiome of Caenorhabditis elegans.</title>
        <authorList>
            <person name="Samuel B."/>
        </authorList>
    </citation>
    <scope>NUCLEOTIDE SEQUENCE [LARGE SCALE GENOMIC DNA]</scope>
    <source>
        <strain evidence="1 2">JUb18</strain>
    </source>
</reference>
<evidence type="ECO:0000313" key="2">
    <source>
        <dbReference type="Proteomes" id="UP000295601"/>
    </source>
</evidence>
<gene>
    <name evidence="1" type="ORF">EDF62_1588</name>
</gene>